<gene>
    <name evidence="3" type="ORF">NQ315_012535</name>
</gene>
<dbReference type="GO" id="GO:0051539">
    <property type="term" value="F:4 iron, 4 sulfur cluster binding"/>
    <property type="evidence" value="ECO:0007669"/>
    <property type="project" value="UniProtKB-KW"/>
</dbReference>
<dbReference type="PANTHER" id="PTHR10670:SF0">
    <property type="entry name" value="DNA POLYMERASE EPSILON CATALYTIC SUBUNIT A"/>
    <property type="match status" value="1"/>
</dbReference>
<keyword evidence="1" id="KW-0548">Nucleotidyltransferase</keyword>
<evidence type="ECO:0000256" key="1">
    <source>
        <dbReference type="RuleBase" id="RU365029"/>
    </source>
</evidence>
<dbReference type="EC" id="2.7.7.7" evidence="1"/>
<keyword evidence="1" id="KW-0808">Transferase</keyword>
<dbReference type="GO" id="GO:0006287">
    <property type="term" value="P:base-excision repair, gap-filling"/>
    <property type="evidence" value="ECO:0007669"/>
    <property type="project" value="TreeGrafter"/>
</dbReference>
<protein>
    <recommendedName>
        <fullName evidence="1">DNA polymerase epsilon catalytic subunit</fullName>
        <ecNumber evidence="1">2.7.7.7</ecNumber>
    </recommendedName>
</protein>
<name>A0AAV8VCP3_9CUCU</name>
<feature type="domain" description="DNA polymerase epsilon catalytic subunit A C-terminal" evidence="2">
    <location>
        <begin position="264"/>
        <end position="452"/>
    </location>
</feature>
<organism evidence="3 4">
    <name type="scientific">Exocentrus adspersus</name>
    <dbReference type="NCBI Taxonomy" id="1586481"/>
    <lineage>
        <taxon>Eukaryota</taxon>
        <taxon>Metazoa</taxon>
        <taxon>Ecdysozoa</taxon>
        <taxon>Arthropoda</taxon>
        <taxon>Hexapoda</taxon>
        <taxon>Insecta</taxon>
        <taxon>Pterygota</taxon>
        <taxon>Neoptera</taxon>
        <taxon>Endopterygota</taxon>
        <taxon>Coleoptera</taxon>
        <taxon>Polyphaga</taxon>
        <taxon>Cucujiformia</taxon>
        <taxon>Chrysomeloidea</taxon>
        <taxon>Cerambycidae</taxon>
        <taxon>Lamiinae</taxon>
        <taxon>Acanthocinini</taxon>
        <taxon>Exocentrus</taxon>
    </lineage>
</organism>
<evidence type="ECO:0000313" key="4">
    <source>
        <dbReference type="Proteomes" id="UP001159042"/>
    </source>
</evidence>
<keyword evidence="1" id="KW-0862">Zinc</keyword>
<comment type="caution">
    <text evidence="3">The sequence shown here is derived from an EMBL/GenBank/DDBJ whole genome shotgun (WGS) entry which is preliminary data.</text>
</comment>
<dbReference type="InterPro" id="IPR029703">
    <property type="entry name" value="POL2"/>
</dbReference>
<accession>A0AAV8VCP3</accession>
<evidence type="ECO:0000259" key="2">
    <source>
        <dbReference type="SMART" id="SM01159"/>
    </source>
</evidence>
<keyword evidence="1" id="KW-0411">Iron-sulfur</keyword>
<sequence>MELGFIKADSDNLPRAEHCVWINFQKRKWRFQGMQRNIGQQQNKKKKSFSIVRPVTIGGFIQKAQRTLLNNTWQVLQIASTGTAGEFRLWALVQSELHMVKLIVPRMFYANLRTPKAVEEGALFKKCNRTLPRSKPVHNLYLYSVPEEVFHEFGKKMNLEQTDSSVEGVYETQVTPIFRALVHVGCVCKVLPGVQSLDRFSLDELNKASGARQPYLPKDSLKHVYFYHHKHSSKPQHMFALFLTPLKKACIIVVDTVRTNLMPNMVSLYQAERMAKKEKNPDDDLLPPEEINFEIHFIKMIKKGPTLLAIQSAMDIHDLQLHIPHFIDFPQAQIHVQDMEELYSVLDWQKVGARAIIRHYLNSERVLELMAEQCRYFHLPLGNMPADPTLFGADLFFARHLIKHNHVLWCSPTDKPDLGGSQENDARFSYTDYSLVSLTEIAQCLLLSLKLIG</sequence>
<dbReference type="AlphaFoldDB" id="A0AAV8VCP3"/>
<keyword evidence="1" id="KW-0539">Nucleus</keyword>
<dbReference type="Pfam" id="PF08490">
    <property type="entry name" value="DUF1744"/>
    <property type="match status" value="1"/>
</dbReference>
<keyword evidence="1" id="KW-0408">Iron</keyword>
<reference evidence="3 4" key="1">
    <citation type="journal article" date="2023" name="Insect Mol. Biol.">
        <title>Genome sequencing provides insights into the evolution of gene families encoding plant cell wall-degrading enzymes in longhorned beetles.</title>
        <authorList>
            <person name="Shin N.R."/>
            <person name="Okamura Y."/>
            <person name="Kirsch R."/>
            <person name="Pauchet Y."/>
        </authorList>
    </citation>
    <scope>NUCLEOTIDE SEQUENCE [LARGE SCALE GENOMIC DNA]</scope>
    <source>
        <strain evidence="3">EAD_L_NR</strain>
    </source>
</reference>
<evidence type="ECO:0000313" key="3">
    <source>
        <dbReference type="EMBL" id="KAJ8911869.1"/>
    </source>
</evidence>
<dbReference type="GO" id="GO:0008622">
    <property type="term" value="C:epsilon DNA polymerase complex"/>
    <property type="evidence" value="ECO:0007669"/>
    <property type="project" value="InterPro"/>
</dbReference>
<dbReference type="PANTHER" id="PTHR10670">
    <property type="entry name" value="DNA POLYMERASE EPSILON CATALYTIC SUBUNIT A"/>
    <property type="match status" value="1"/>
</dbReference>
<comment type="function">
    <text evidence="1">DNA polymerase II participates in chromosomal DNA replication.</text>
</comment>
<keyword evidence="1" id="KW-0239">DNA-directed DNA polymerase</keyword>
<dbReference type="GO" id="GO:0008310">
    <property type="term" value="F:single-stranded DNA 3'-5' DNA exonuclease activity"/>
    <property type="evidence" value="ECO:0007669"/>
    <property type="project" value="TreeGrafter"/>
</dbReference>
<dbReference type="SMART" id="SM01159">
    <property type="entry name" value="DUF1744"/>
    <property type="match status" value="1"/>
</dbReference>
<dbReference type="Proteomes" id="UP001159042">
    <property type="component" value="Unassembled WGS sequence"/>
</dbReference>
<proteinExistence type="inferred from homology"/>
<comment type="cofactor">
    <cofactor evidence="1">
        <name>[4Fe-4S] cluster</name>
        <dbReference type="ChEBI" id="CHEBI:49883"/>
    </cofactor>
</comment>
<dbReference type="EMBL" id="JANEYG010000158">
    <property type="protein sequence ID" value="KAJ8911869.1"/>
    <property type="molecule type" value="Genomic_DNA"/>
</dbReference>
<dbReference type="GO" id="GO:0008270">
    <property type="term" value="F:zinc ion binding"/>
    <property type="evidence" value="ECO:0007669"/>
    <property type="project" value="UniProtKB-KW"/>
</dbReference>
<dbReference type="GO" id="GO:0045004">
    <property type="term" value="P:DNA replication proofreading"/>
    <property type="evidence" value="ECO:0007669"/>
    <property type="project" value="TreeGrafter"/>
</dbReference>
<dbReference type="GO" id="GO:0003677">
    <property type="term" value="F:DNA binding"/>
    <property type="evidence" value="ECO:0007669"/>
    <property type="project" value="UniProtKB-KW"/>
</dbReference>
<comment type="similarity">
    <text evidence="1">Belongs to the DNA polymerase type-B family.</text>
</comment>
<keyword evidence="1" id="KW-0863">Zinc-finger</keyword>
<dbReference type="GO" id="GO:0006297">
    <property type="term" value="P:nucleotide-excision repair, DNA gap filling"/>
    <property type="evidence" value="ECO:0007669"/>
    <property type="project" value="TreeGrafter"/>
</dbReference>
<keyword evidence="1" id="KW-0004">4Fe-4S</keyword>
<dbReference type="GO" id="GO:0006272">
    <property type="term" value="P:leading strand elongation"/>
    <property type="evidence" value="ECO:0007669"/>
    <property type="project" value="TreeGrafter"/>
</dbReference>
<keyword evidence="4" id="KW-1185">Reference proteome</keyword>
<keyword evidence="1" id="KW-0238">DNA-binding</keyword>
<dbReference type="GO" id="GO:0003887">
    <property type="term" value="F:DNA-directed DNA polymerase activity"/>
    <property type="evidence" value="ECO:0007669"/>
    <property type="project" value="UniProtKB-KW"/>
</dbReference>
<dbReference type="InterPro" id="IPR013697">
    <property type="entry name" value="DNA_pol_e_suA_C"/>
</dbReference>
<comment type="catalytic activity">
    <reaction evidence="1">
        <text>DNA(n) + a 2'-deoxyribonucleoside 5'-triphosphate = DNA(n+1) + diphosphate</text>
        <dbReference type="Rhea" id="RHEA:22508"/>
        <dbReference type="Rhea" id="RHEA-COMP:17339"/>
        <dbReference type="Rhea" id="RHEA-COMP:17340"/>
        <dbReference type="ChEBI" id="CHEBI:33019"/>
        <dbReference type="ChEBI" id="CHEBI:61560"/>
        <dbReference type="ChEBI" id="CHEBI:173112"/>
        <dbReference type="EC" id="2.7.7.7"/>
    </reaction>
</comment>
<comment type="subcellular location">
    <subcellularLocation>
        <location evidence="1">Nucleus</location>
    </subcellularLocation>
</comment>
<keyword evidence="1" id="KW-0235">DNA replication</keyword>
<keyword evidence="1" id="KW-0479">Metal-binding</keyword>
<dbReference type="GO" id="GO:0000278">
    <property type="term" value="P:mitotic cell cycle"/>
    <property type="evidence" value="ECO:0007669"/>
    <property type="project" value="TreeGrafter"/>
</dbReference>